<organism evidence="2 3">
    <name type="scientific">Cudoniella acicularis</name>
    <dbReference type="NCBI Taxonomy" id="354080"/>
    <lineage>
        <taxon>Eukaryota</taxon>
        <taxon>Fungi</taxon>
        <taxon>Dikarya</taxon>
        <taxon>Ascomycota</taxon>
        <taxon>Pezizomycotina</taxon>
        <taxon>Leotiomycetes</taxon>
        <taxon>Helotiales</taxon>
        <taxon>Tricladiaceae</taxon>
        <taxon>Cudoniella</taxon>
    </lineage>
</organism>
<dbReference type="OrthoDB" id="4093188at2759"/>
<proteinExistence type="predicted"/>
<feature type="compositionally biased region" description="Polar residues" evidence="1">
    <location>
        <begin position="339"/>
        <end position="349"/>
    </location>
</feature>
<feature type="compositionally biased region" description="Pro residues" evidence="1">
    <location>
        <begin position="211"/>
        <end position="223"/>
    </location>
</feature>
<feature type="region of interest" description="Disordered" evidence="1">
    <location>
        <begin position="140"/>
        <end position="289"/>
    </location>
</feature>
<dbReference type="GO" id="GO:0031011">
    <property type="term" value="C:Ino80 complex"/>
    <property type="evidence" value="ECO:0007669"/>
    <property type="project" value="InterPro"/>
</dbReference>
<dbReference type="EMBL" id="JAAMPI010000103">
    <property type="protein sequence ID" value="KAF4635714.1"/>
    <property type="molecule type" value="Genomic_DNA"/>
</dbReference>
<feature type="compositionally biased region" description="Low complexity" evidence="1">
    <location>
        <begin position="373"/>
        <end position="393"/>
    </location>
</feature>
<feature type="compositionally biased region" description="Low complexity" evidence="1">
    <location>
        <begin position="269"/>
        <end position="281"/>
    </location>
</feature>
<gene>
    <name evidence="2" type="ORF">G7Y89_g2382</name>
</gene>
<sequence length="393" mass="41403">MPQLPSTDERRVSQGIRGQRRVTIAMDMADTLSSSHITGARTKNDDEVERAGAGAGAGGASGNHWNRGDGMADPEQDRTNEHDQPLLQNLRIEIIFDQVTKVATICRTPPCQLLHPDPSSPTTHFHQSFTMASANKLVTAPSARRKSSKSSMIVTLKLPPQALQQFDPNPIKEESPSKESPSSSVSNTLPIAPSSNGDVKSESTSNTPVPVDTPVPTSMPPPTEGVKKKGVKRSAAVALGPDGLPIPKVRGKPGPKKKARLEDGSIDHSSTAPRAANASAAHKLGPKANQGAINAGLRALDRTGKPCRKWQKGGFKLKSFTGVIWEIPRWKAPPKISLEGTSEGSASGDSSKENKDSQIESEKSNSGLDVEMASSPAPSNPTSSAPPVVAASA</sequence>
<keyword evidence="3" id="KW-1185">Reference proteome</keyword>
<name>A0A8H4W9E5_9HELO</name>
<evidence type="ECO:0000313" key="3">
    <source>
        <dbReference type="Proteomes" id="UP000566819"/>
    </source>
</evidence>
<accession>A0A8H4W9E5</accession>
<protein>
    <recommendedName>
        <fullName evidence="4">DUF1711 domain-containing protein</fullName>
    </recommendedName>
</protein>
<comment type="caution">
    <text evidence="2">The sequence shown here is derived from an EMBL/GenBank/DDBJ whole genome shotgun (WGS) entry which is preliminary data.</text>
</comment>
<evidence type="ECO:0008006" key="4">
    <source>
        <dbReference type="Google" id="ProtNLM"/>
    </source>
</evidence>
<feature type="compositionally biased region" description="Basic and acidic residues" evidence="1">
    <location>
        <begin position="350"/>
        <end position="363"/>
    </location>
</feature>
<dbReference type="PANTHER" id="PTHR28061:SF1">
    <property type="entry name" value="INO80 COMPLEX SUBUNIT 4"/>
    <property type="match status" value="1"/>
</dbReference>
<feature type="compositionally biased region" description="Polar residues" evidence="1">
    <location>
        <begin position="185"/>
        <end position="198"/>
    </location>
</feature>
<evidence type="ECO:0000313" key="2">
    <source>
        <dbReference type="EMBL" id="KAF4635714.1"/>
    </source>
</evidence>
<feature type="compositionally biased region" description="Basic residues" evidence="1">
    <location>
        <begin position="249"/>
        <end position="259"/>
    </location>
</feature>
<dbReference type="GO" id="GO:0006338">
    <property type="term" value="P:chromatin remodeling"/>
    <property type="evidence" value="ECO:0007669"/>
    <property type="project" value="InterPro"/>
</dbReference>
<dbReference type="AlphaFoldDB" id="A0A8H4W9E5"/>
<feature type="region of interest" description="Disordered" evidence="1">
    <location>
        <begin position="331"/>
        <end position="393"/>
    </location>
</feature>
<dbReference type="PANTHER" id="PTHR28061">
    <property type="entry name" value="INO EIGHTY SUBUNIT 4"/>
    <property type="match status" value="1"/>
</dbReference>
<dbReference type="InterPro" id="IPR013175">
    <property type="entry name" value="INO80_su_Ies4"/>
</dbReference>
<feature type="region of interest" description="Disordered" evidence="1">
    <location>
        <begin position="1"/>
        <end position="80"/>
    </location>
</feature>
<dbReference type="Proteomes" id="UP000566819">
    <property type="component" value="Unassembled WGS sequence"/>
</dbReference>
<reference evidence="2 3" key="1">
    <citation type="submission" date="2020-03" db="EMBL/GenBank/DDBJ databases">
        <title>Draft Genome Sequence of Cudoniella acicularis.</title>
        <authorList>
            <person name="Buettner E."/>
            <person name="Kellner H."/>
        </authorList>
    </citation>
    <scope>NUCLEOTIDE SEQUENCE [LARGE SCALE GENOMIC DNA]</scope>
    <source>
        <strain evidence="2 3">DSM 108380</strain>
    </source>
</reference>
<dbReference type="Pfam" id="PF08193">
    <property type="entry name" value="INO80_Ies4"/>
    <property type="match status" value="1"/>
</dbReference>
<evidence type="ECO:0000256" key="1">
    <source>
        <dbReference type="SAM" id="MobiDB-lite"/>
    </source>
</evidence>